<evidence type="ECO:0000256" key="1">
    <source>
        <dbReference type="SAM" id="MobiDB-lite"/>
    </source>
</evidence>
<organism evidence="2 3">
    <name type="scientific">Drosophila ananassae</name>
    <name type="common">Fruit fly</name>
    <dbReference type="NCBI Taxonomy" id="7217"/>
    <lineage>
        <taxon>Eukaryota</taxon>
        <taxon>Metazoa</taxon>
        <taxon>Ecdysozoa</taxon>
        <taxon>Arthropoda</taxon>
        <taxon>Hexapoda</taxon>
        <taxon>Insecta</taxon>
        <taxon>Pterygota</taxon>
        <taxon>Neoptera</taxon>
        <taxon>Endopterygota</taxon>
        <taxon>Diptera</taxon>
        <taxon>Brachycera</taxon>
        <taxon>Muscomorpha</taxon>
        <taxon>Ephydroidea</taxon>
        <taxon>Drosophilidae</taxon>
        <taxon>Drosophila</taxon>
        <taxon>Sophophora</taxon>
    </lineage>
</organism>
<dbReference type="PhylomeDB" id="B3MG07"/>
<proteinExistence type="predicted"/>
<dbReference type="FunCoup" id="B3MG07">
    <property type="interactions" value="3"/>
</dbReference>
<evidence type="ECO:0000313" key="3">
    <source>
        <dbReference type="Proteomes" id="UP000007801"/>
    </source>
</evidence>
<sequence length="247" mass="28728">MPIFSKNFPSLRQLTAGSTRRALTTGSSLEQAVLLTTSSLTNNTNPIRKNWPAREESYAAYQLLRQKQLKRTWSSRATSHLEATNMFRSVSRLDHAAPRRMPGMTTHAQARTRLANDNHSRSIADSDGHWRSYSDQEHGRGEFEMRNAQDRYQNMDRMDAEDEQNEQEMTVRSVRETVFGPAESNEDDERERYRADDELLRRVTAVRPEAPQPSISKKVISPYNSYRNHRTRWAEFRHGMIYGRSSY</sequence>
<accession>B3MG07</accession>
<protein>
    <submittedName>
        <fullName evidence="2">Uncharacterized protein</fullName>
    </submittedName>
</protein>
<dbReference type="STRING" id="7217.B3MG07"/>
<dbReference type="eggNOG" id="ENOG502T92X">
    <property type="taxonomic scope" value="Eukaryota"/>
</dbReference>
<dbReference type="EMBL" id="CH902619">
    <property type="protein sequence ID" value="EDV35689.1"/>
    <property type="molecule type" value="Genomic_DNA"/>
</dbReference>
<dbReference type="OrthoDB" id="7851837at2759"/>
<dbReference type="InParanoid" id="B3MG07"/>
<feature type="region of interest" description="Disordered" evidence="1">
    <location>
        <begin position="115"/>
        <end position="139"/>
    </location>
</feature>
<gene>
    <name evidence="2" type="primary">Dana\GF12600</name>
    <name evidence="2" type="synonym">dana_GLEANR_12616</name>
    <name evidence="2" type="ORF">GF12600</name>
</gene>
<dbReference type="HOGENOM" id="CLU_1225942_0_0_1"/>
<name>B3MG07_DROAN</name>
<dbReference type="GeneID" id="6495449"/>
<evidence type="ECO:0000313" key="2">
    <source>
        <dbReference type="EMBL" id="EDV35689.1"/>
    </source>
</evidence>
<dbReference type="OMA" id="HRMERRP"/>
<reference evidence="2 3" key="1">
    <citation type="journal article" date="2007" name="Nature">
        <title>Evolution of genes and genomes on the Drosophila phylogeny.</title>
        <authorList>
            <consortium name="Drosophila 12 Genomes Consortium"/>
            <person name="Clark A.G."/>
            <person name="Eisen M.B."/>
            <person name="Smith D.R."/>
            <person name="Bergman C.M."/>
            <person name="Oliver B."/>
            <person name="Markow T.A."/>
            <person name="Kaufman T.C."/>
            <person name="Kellis M."/>
            <person name="Gelbart W."/>
            <person name="Iyer V.N."/>
            <person name="Pollard D.A."/>
            <person name="Sackton T.B."/>
            <person name="Larracuente A.M."/>
            <person name="Singh N.D."/>
            <person name="Abad J.P."/>
            <person name="Abt D.N."/>
            <person name="Adryan B."/>
            <person name="Aguade M."/>
            <person name="Akashi H."/>
            <person name="Anderson W.W."/>
            <person name="Aquadro C.F."/>
            <person name="Ardell D.H."/>
            <person name="Arguello R."/>
            <person name="Artieri C.G."/>
            <person name="Barbash D.A."/>
            <person name="Barker D."/>
            <person name="Barsanti P."/>
            <person name="Batterham P."/>
            <person name="Batzoglou S."/>
            <person name="Begun D."/>
            <person name="Bhutkar A."/>
            <person name="Blanco E."/>
            <person name="Bosak S.A."/>
            <person name="Bradley R.K."/>
            <person name="Brand A.D."/>
            <person name="Brent M.R."/>
            <person name="Brooks A.N."/>
            <person name="Brown R.H."/>
            <person name="Butlin R.K."/>
            <person name="Caggese C."/>
            <person name="Calvi B.R."/>
            <person name="Bernardo de Carvalho A."/>
            <person name="Caspi A."/>
            <person name="Castrezana S."/>
            <person name="Celniker S.E."/>
            <person name="Chang J.L."/>
            <person name="Chapple C."/>
            <person name="Chatterji S."/>
            <person name="Chinwalla A."/>
            <person name="Civetta A."/>
            <person name="Clifton S.W."/>
            <person name="Comeron J.M."/>
            <person name="Costello J.C."/>
            <person name="Coyne J.A."/>
            <person name="Daub J."/>
            <person name="David R.G."/>
            <person name="Delcher A.L."/>
            <person name="Delehaunty K."/>
            <person name="Do C.B."/>
            <person name="Ebling H."/>
            <person name="Edwards K."/>
            <person name="Eickbush T."/>
            <person name="Evans J.D."/>
            <person name="Filipski A."/>
            <person name="Findeiss S."/>
            <person name="Freyhult E."/>
            <person name="Fulton L."/>
            <person name="Fulton R."/>
            <person name="Garcia A.C."/>
            <person name="Gardiner A."/>
            <person name="Garfield D.A."/>
            <person name="Garvin B.E."/>
            <person name="Gibson G."/>
            <person name="Gilbert D."/>
            <person name="Gnerre S."/>
            <person name="Godfrey J."/>
            <person name="Good R."/>
            <person name="Gotea V."/>
            <person name="Gravely B."/>
            <person name="Greenberg A.J."/>
            <person name="Griffiths-Jones S."/>
            <person name="Gross S."/>
            <person name="Guigo R."/>
            <person name="Gustafson E.A."/>
            <person name="Haerty W."/>
            <person name="Hahn M.W."/>
            <person name="Halligan D.L."/>
            <person name="Halpern A.L."/>
            <person name="Halter G.M."/>
            <person name="Han M.V."/>
            <person name="Heger A."/>
            <person name="Hillier L."/>
            <person name="Hinrichs A.S."/>
            <person name="Holmes I."/>
            <person name="Hoskins R.A."/>
            <person name="Hubisz M.J."/>
            <person name="Hultmark D."/>
            <person name="Huntley M.A."/>
            <person name="Jaffe D.B."/>
            <person name="Jagadeeshan S."/>
            <person name="Jeck W.R."/>
            <person name="Johnson J."/>
            <person name="Jones C.D."/>
            <person name="Jordan W.C."/>
            <person name="Karpen G.H."/>
            <person name="Kataoka E."/>
            <person name="Keightley P.D."/>
            <person name="Kheradpour P."/>
            <person name="Kirkness E.F."/>
            <person name="Koerich L.B."/>
            <person name="Kristiansen K."/>
            <person name="Kudrna D."/>
            <person name="Kulathinal R.J."/>
            <person name="Kumar S."/>
            <person name="Kwok R."/>
            <person name="Lander E."/>
            <person name="Langley C.H."/>
            <person name="Lapoint R."/>
            <person name="Lazzaro B.P."/>
            <person name="Lee S.J."/>
            <person name="Levesque L."/>
            <person name="Li R."/>
            <person name="Lin C.F."/>
            <person name="Lin M.F."/>
            <person name="Lindblad-Toh K."/>
            <person name="Llopart A."/>
            <person name="Long M."/>
            <person name="Low L."/>
            <person name="Lozovsky E."/>
            <person name="Lu J."/>
            <person name="Luo M."/>
            <person name="Machado C.A."/>
            <person name="Makalowski W."/>
            <person name="Marzo M."/>
            <person name="Matsuda M."/>
            <person name="Matzkin L."/>
            <person name="McAllister B."/>
            <person name="McBride C.S."/>
            <person name="McKernan B."/>
            <person name="McKernan K."/>
            <person name="Mendez-Lago M."/>
            <person name="Minx P."/>
            <person name="Mollenhauer M.U."/>
            <person name="Montooth K."/>
            <person name="Mount S.M."/>
            <person name="Mu X."/>
            <person name="Myers E."/>
            <person name="Negre B."/>
            <person name="Newfeld S."/>
            <person name="Nielsen R."/>
            <person name="Noor M.A."/>
            <person name="O'Grady P."/>
            <person name="Pachter L."/>
            <person name="Papaceit M."/>
            <person name="Parisi M.J."/>
            <person name="Parisi M."/>
            <person name="Parts L."/>
            <person name="Pedersen J.S."/>
            <person name="Pesole G."/>
            <person name="Phillippy A.M."/>
            <person name="Ponting C.P."/>
            <person name="Pop M."/>
            <person name="Porcelli D."/>
            <person name="Powell J.R."/>
            <person name="Prohaska S."/>
            <person name="Pruitt K."/>
            <person name="Puig M."/>
            <person name="Quesneville H."/>
            <person name="Ram K.R."/>
            <person name="Rand D."/>
            <person name="Rasmussen M.D."/>
            <person name="Reed L.K."/>
            <person name="Reenan R."/>
            <person name="Reily A."/>
            <person name="Remington K.A."/>
            <person name="Rieger T.T."/>
            <person name="Ritchie M.G."/>
            <person name="Robin C."/>
            <person name="Rogers Y.H."/>
            <person name="Rohde C."/>
            <person name="Rozas J."/>
            <person name="Rubenfield M.J."/>
            <person name="Ruiz A."/>
            <person name="Russo S."/>
            <person name="Salzberg S.L."/>
            <person name="Sanchez-Gracia A."/>
            <person name="Saranga D.J."/>
            <person name="Sato H."/>
            <person name="Schaeffer S.W."/>
            <person name="Schatz M.C."/>
            <person name="Schlenke T."/>
            <person name="Schwartz R."/>
            <person name="Segarra C."/>
            <person name="Singh R.S."/>
            <person name="Sirot L."/>
            <person name="Sirota M."/>
            <person name="Sisneros N.B."/>
            <person name="Smith C.D."/>
            <person name="Smith T.F."/>
            <person name="Spieth J."/>
            <person name="Stage D.E."/>
            <person name="Stark A."/>
            <person name="Stephan W."/>
            <person name="Strausberg R.L."/>
            <person name="Strempel S."/>
            <person name="Sturgill D."/>
            <person name="Sutton G."/>
            <person name="Sutton G.G."/>
            <person name="Tao W."/>
            <person name="Teichmann S."/>
            <person name="Tobari Y.N."/>
            <person name="Tomimura Y."/>
            <person name="Tsolas J.M."/>
            <person name="Valente V.L."/>
            <person name="Venter E."/>
            <person name="Venter J.C."/>
            <person name="Vicario S."/>
            <person name="Vieira F.G."/>
            <person name="Vilella A.J."/>
            <person name="Villasante A."/>
            <person name="Walenz B."/>
            <person name="Wang J."/>
            <person name="Wasserman M."/>
            <person name="Watts T."/>
            <person name="Wilson D."/>
            <person name="Wilson R.K."/>
            <person name="Wing R.A."/>
            <person name="Wolfner M.F."/>
            <person name="Wong A."/>
            <person name="Wong G.K."/>
            <person name="Wu C.I."/>
            <person name="Wu G."/>
            <person name="Yamamoto D."/>
            <person name="Yang H.P."/>
            <person name="Yang S.P."/>
            <person name="Yorke J.A."/>
            <person name="Yoshida K."/>
            <person name="Zdobnov E."/>
            <person name="Zhang P."/>
            <person name="Zhang Y."/>
            <person name="Zimin A.V."/>
            <person name="Baldwin J."/>
            <person name="Abdouelleil A."/>
            <person name="Abdulkadir J."/>
            <person name="Abebe A."/>
            <person name="Abera B."/>
            <person name="Abreu J."/>
            <person name="Acer S.C."/>
            <person name="Aftuck L."/>
            <person name="Alexander A."/>
            <person name="An P."/>
            <person name="Anderson E."/>
            <person name="Anderson S."/>
            <person name="Arachi H."/>
            <person name="Azer M."/>
            <person name="Bachantsang P."/>
            <person name="Barry A."/>
            <person name="Bayul T."/>
            <person name="Berlin A."/>
            <person name="Bessette D."/>
            <person name="Bloom T."/>
            <person name="Blye J."/>
            <person name="Boguslavskiy L."/>
            <person name="Bonnet C."/>
            <person name="Boukhgalter B."/>
            <person name="Bourzgui I."/>
            <person name="Brown A."/>
            <person name="Cahill P."/>
            <person name="Channer S."/>
            <person name="Cheshatsang Y."/>
            <person name="Chuda L."/>
            <person name="Citroen M."/>
            <person name="Collymore A."/>
            <person name="Cooke P."/>
            <person name="Costello M."/>
            <person name="D'Aco K."/>
            <person name="Daza R."/>
            <person name="De Haan G."/>
            <person name="DeGray S."/>
            <person name="DeMaso C."/>
            <person name="Dhargay N."/>
            <person name="Dooley K."/>
            <person name="Dooley E."/>
            <person name="Doricent M."/>
            <person name="Dorje P."/>
            <person name="Dorjee K."/>
            <person name="Dupes A."/>
            <person name="Elong R."/>
            <person name="Falk J."/>
            <person name="Farina A."/>
            <person name="Faro S."/>
            <person name="Ferguson D."/>
            <person name="Fisher S."/>
            <person name="Foley C.D."/>
            <person name="Franke A."/>
            <person name="Friedrich D."/>
            <person name="Gadbois L."/>
            <person name="Gearin G."/>
            <person name="Gearin C.R."/>
            <person name="Giannoukos G."/>
            <person name="Goode T."/>
            <person name="Graham J."/>
            <person name="Grandbois E."/>
            <person name="Grewal S."/>
            <person name="Gyaltsen K."/>
            <person name="Hafez N."/>
            <person name="Hagos B."/>
            <person name="Hall J."/>
            <person name="Henson C."/>
            <person name="Hollinger A."/>
            <person name="Honan T."/>
            <person name="Huard M.D."/>
            <person name="Hughes L."/>
            <person name="Hurhula B."/>
            <person name="Husby M.E."/>
            <person name="Kamat A."/>
            <person name="Kanga B."/>
            <person name="Kashin S."/>
            <person name="Khazanovich D."/>
            <person name="Kisner P."/>
            <person name="Lance K."/>
            <person name="Lara M."/>
            <person name="Lee W."/>
            <person name="Lennon N."/>
            <person name="Letendre F."/>
            <person name="LeVine R."/>
            <person name="Lipovsky A."/>
            <person name="Liu X."/>
            <person name="Liu J."/>
            <person name="Liu S."/>
            <person name="Lokyitsang T."/>
            <person name="Lokyitsang Y."/>
            <person name="Lubonja R."/>
            <person name="Lui A."/>
            <person name="MacDonald P."/>
            <person name="Magnisalis V."/>
            <person name="Maru K."/>
            <person name="Matthews C."/>
            <person name="McCusker W."/>
            <person name="McDonough S."/>
            <person name="Mehta T."/>
            <person name="Meldrim J."/>
            <person name="Meneus L."/>
            <person name="Mihai O."/>
            <person name="Mihalev A."/>
            <person name="Mihova T."/>
            <person name="Mittelman R."/>
            <person name="Mlenga V."/>
            <person name="Montmayeur A."/>
            <person name="Mulrain L."/>
            <person name="Navidi A."/>
            <person name="Naylor J."/>
            <person name="Negash T."/>
            <person name="Nguyen T."/>
            <person name="Nguyen N."/>
            <person name="Nicol R."/>
            <person name="Norbu C."/>
            <person name="Norbu N."/>
            <person name="Novod N."/>
            <person name="O'Neill B."/>
            <person name="Osman S."/>
            <person name="Markiewicz E."/>
            <person name="Oyono O.L."/>
            <person name="Patti C."/>
            <person name="Phunkhang P."/>
            <person name="Pierre F."/>
            <person name="Priest M."/>
            <person name="Raghuraman S."/>
            <person name="Rege F."/>
            <person name="Reyes R."/>
            <person name="Rise C."/>
            <person name="Rogov P."/>
            <person name="Ross K."/>
            <person name="Ryan E."/>
            <person name="Settipalli S."/>
            <person name="Shea T."/>
            <person name="Sherpa N."/>
            <person name="Shi L."/>
            <person name="Shih D."/>
            <person name="Sparrow T."/>
            <person name="Spaulding J."/>
            <person name="Stalker J."/>
            <person name="Stange-Thomann N."/>
            <person name="Stavropoulos S."/>
            <person name="Stone C."/>
            <person name="Strader C."/>
            <person name="Tesfaye S."/>
            <person name="Thomson T."/>
            <person name="Thoulutsang Y."/>
            <person name="Thoulutsang D."/>
            <person name="Topham K."/>
            <person name="Topping I."/>
            <person name="Tsamla T."/>
            <person name="Vassiliev H."/>
            <person name="Vo A."/>
            <person name="Wangchuk T."/>
            <person name="Wangdi T."/>
            <person name="Weiand M."/>
            <person name="Wilkinson J."/>
            <person name="Wilson A."/>
            <person name="Yadav S."/>
            <person name="Young G."/>
            <person name="Yu Q."/>
            <person name="Zembek L."/>
            <person name="Zhong D."/>
            <person name="Zimmer A."/>
            <person name="Zwirko Z."/>
            <person name="Jaffe D.B."/>
            <person name="Alvarez P."/>
            <person name="Brockman W."/>
            <person name="Butler J."/>
            <person name="Chin C."/>
            <person name="Gnerre S."/>
            <person name="Grabherr M."/>
            <person name="Kleber M."/>
            <person name="Mauceli E."/>
            <person name="MacCallum I."/>
        </authorList>
    </citation>
    <scope>NUCLEOTIDE SEQUENCE [LARGE SCALE GENOMIC DNA]</scope>
    <source>
        <strain evidence="3">Tucson 14024-0371.13</strain>
    </source>
</reference>
<dbReference type="AlphaFoldDB" id="B3MG07"/>
<dbReference type="KEGG" id="dan:6495449"/>
<dbReference type="Proteomes" id="UP000007801">
    <property type="component" value="Unassembled WGS sequence"/>
</dbReference>
<keyword evidence="3" id="KW-1185">Reference proteome</keyword>